<dbReference type="InterPro" id="IPR001647">
    <property type="entry name" value="HTH_TetR"/>
</dbReference>
<name>A0A853BJ94_9ACTN</name>
<dbReference type="InterPro" id="IPR050109">
    <property type="entry name" value="HTH-type_TetR-like_transc_reg"/>
</dbReference>
<dbReference type="Proteomes" id="UP000575985">
    <property type="component" value="Unassembled WGS sequence"/>
</dbReference>
<dbReference type="PANTHER" id="PTHR30055">
    <property type="entry name" value="HTH-TYPE TRANSCRIPTIONAL REGULATOR RUTR"/>
    <property type="match status" value="1"/>
</dbReference>
<dbReference type="InterPro" id="IPR036271">
    <property type="entry name" value="Tet_transcr_reg_TetR-rel_C_sf"/>
</dbReference>
<proteinExistence type="predicted"/>
<gene>
    <name evidence="6" type="ORF">HNR12_001620</name>
</gene>
<keyword evidence="2 4" id="KW-0238">DNA-binding</keyword>
<dbReference type="Pfam" id="PF00440">
    <property type="entry name" value="TetR_N"/>
    <property type="match status" value="1"/>
</dbReference>
<dbReference type="InterPro" id="IPR009057">
    <property type="entry name" value="Homeodomain-like_sf"/>
</dbReference>
<dbReference type="GO" id="GO:0000976">
    <property type="term" value="F:transcription cis-regulatory region binding"/>
    <property type="evidence" value="ECO:0007669"/>
    <property type="project" value="TreeGrafter"/>
</dbReference>
<dbReference type="EMBL" id="JACCFO010000001">
    <property type="protein sequence ID" value="NYI95343.1"/>
    <property type="molecule type" value="Genomic_DNA"/>
</dbReference>
<dbReference type="GO" id="GO:0003700">
    <property type="term" value="F:DNA-binding transcription factor activity"/>
    <property type="evidence" value="ECO:0007669"/>
    <property type="project" value="TreeGrafter"/>
</dbReference>
<comment type="caution">
    <text evidence="6">The sequence shown here is derived from an EMBL/GenBank/DDBJ whole genome shotgun (WGS) entry which is preliminary data.</text>
</comment>
<reference evidence="6 7" key="1">
    <citation type="submission" date="2020-07" db="EMBL/GenBank/DDBJ databases">
        <title>Sequencing the genomes of 1000 actinobacteria strains.</title>
        <authorList>
            <person name="Klenk H.-P."/>
        </authorList>
    </citation>
    <scope>NUCLEOTIDE SEQUENCE [LARGE SCALE GENOMIC DNA]</scope>
    <source>
        <strain evidence="6 7">DSM 45927</strain>
    </source>
</reference>
<keyword evidence="1" id="KW-0805">Transcription regulation</keyword>
<feature type="domain" description="HTH tetR-type" evidence="5">
    <location>
        <begin position="1"/>
        <end position="52"/>
    </location>
</feature>
<keyword evidence="3" id="KW-0804">Transcription</keyword>
<accession>A0A853BJ94</accession>
<dbReference type="Gene3D" id="1.10.10.60">
    <property type="entry name" value="Homeodomain-like"/>
    <property type="match status" value="1"/>
</dbReference>
<evidence type="ECO:0000256" key="4">
    <source>
        <dbReference type="PROSITE-ProRule" id="PRU00335"/>
    </source>
</evidence>
<evidence type="ECO:0000256" key="1">
    <source>
        <dbReference type="ARBA" id="ARBA00023015"/>
    </source>
</evidence>
<protein>
    <submittedName>
        <fullName evidence="6">AcrR family transcriptional regulator</fullName>
    </submittedName>
</protein>
<evidence type="ECO:0000259" key="5">
    <source>
        <dbReference type="PROSITE" id="PS50977"/>
    </source>
</evidence>
<feature type="DNA-binding region" description="H-T-H motif" evidence="4">
    <location>
        <begin position="15"/>
        <end position="34"/>
    </location>
</feature>
<dbReference type="SUPFAM" id="SSF48498">
    <property type="entry name" value="Tetracyclin repressor-like, C-terminal domain"/>
    <property type="match status" value="1"/>
</dbReference>
<evidence type="ECO:0000256" key="3">
    <source>
        <dbReference type="ARBA" id="ARBA00023163"/>
    </source>
</evidence>
<dbReference type="SUPFAM" id="SSF46689">
    <property type="entry name" value="Homeodomain-like"/>
    <property type="match status" value="1"/>
</dbReference>
<dbReference type="PANTHER" id="PTHR30055:SF234">
    <property type="entry name" value="HTH-TYPE TRANSCRIPTIONAL REGULATOR BETI"/>
    <property type="match status" value="1"/>
</dbReference>
<evidence type="ECO:0000313" key="6">
    <source>
        <dbReference type="EMBL" id="NYI95343.1"/>
    </source>
</evidence>
<dbReference type="AlphaFoldDB" id="A0A853BJ94"/>
<dbReference type="RefSeq" id="WP_338119741.1">
    <property type="nucleotide sequence ID" value="NZ_JACCFO010000001.1"/>
</dbReference>
<sequence>MTIALIAEHGYAATSLARIAEAAEISKAAVLYHFTSKNAVVEAAYRAVLDALVGHVGAAVDAAPGPGAAVEAYVTAMIGYLAEHPGHGRVITEALRQGERIGVADSPSSEARWRPLADLVVRAQEAGEYRAEIDARTLALVVNGAIDAVVAESMEDRGFALATAAPEVVALLARAART</sequence>
<dbReference type="Gene3D" id="1.10.357.10">
    <property type="entry name" value="Tetracycline Repressor, domain 2"/>
    <property type="match status" value="1"/>
</dbReference>
<keyword evidence="7" id="KW-1185">Reference proteome</keyword>
<evidence type="ECO:0000313" key="7">
    <source>
        <dbReference type="Proteomes" id="UP000575985"/>
    </source>
</evidence>
<evidence type="ECO:0000256" key="2">
    <source>
        <dbReference type="ARBA" id="ARBA00023125"/>
    </source>
</evidence>
<dbReference type="PROSITE" id="PS50977">
    <property type="entry name" value="HTH_TETR_2"/>
    <property type="match status" value="1"/>
</dbReference>
<organism evidence="6 7">
    <name type="scientific">Streptomonospora nanhaiensis</name>
    <dbReference type="NCBI Taxonomy" id="1323731"/>
    <lineage>
        <taxon>Bacteria</taxon>
        <taxon>Bacillati</taxon>
        <taxon>Actinomycetota</taxon>
        <taxon>Actinomycetes</taxon>
        <taxon>Streptosporangiales</taxon>
        <taxon>Nocardiopsidaceae</taxon>
        <taxon>Streptomonospora</taxon>
    </lineage>
</organism>